<evidence type="ECO:0000313" key="3">
    <source>
        <dbReference type="EMBL" id="MBM7645789.1"/>
    </source>
</evidence>
<dbReference type="PANTHER" id="PTHR35146:SF1">
    <property type="entry name" value="UPF0178 PROTEIN YAII"/>
    <property type="match status" value="1"/>
</dbReference>
<dbReference type="EMBL" id="JAFBER010000012">
    <property type="protein sequence ID" value="MBM7645789.1"/>
    <property type="molecule type" value="Genomic_DNA"/>
</dbReference>
<dbReference type="RefSeq" id="WP_205003710.1">
    <property type="nucleotide sequence ID" value="NZ_JAFBER010000012.1"/>
</dbReference>
<protein>
    <recommendedName>
        <fullName evidence="2">UPF0178 protein JOD45_002008</fullName>
    </recommendedName>
</protein>
<dbReference type="Pfam" id="PF02639">
    <property type="entry name" value="DUF188"/>
    <property type="match status" value="1"/>
</dbReference>
<evidence type="ECO:0000313" key="4">
    <source>
        <dbReference type="Proteomes" id="UP000808914"/>
    </source>
</evidence>
<accession>A0ABS2Q0H5</accession>
<dbReference type="InterPro" id="IPR003791">
    <property type="entry name" value="UPF0178"/>
</dbReference>
<reference evidence="3 4" key="1">
    <citation type="submission" date="2021-01" db="EMBL/GenBank/DDBJ databases">
        <title>Genomic Encyclopedia of Type Strains, Phase IV (KMG-IV): sequencing the most valuable type-strain genomes for metagenomic binning, comparative biology and taxonomic classification.</title>
        <authorList>
            <person name="Goeker M."/>
        </authorList>
    </citation>
    <scope>NUCLEOTIDE SEQUENCE [LARGE SCALE GENOMIC DNA]</scope>
    <source>
        <strain evidence="3 4">DSM 28236</strain>
    </source>
</reference>
<evidence type="ECO:0000256" key="1">
    <source>
        <dbReference type="ARBA" id="ARBA00008522"/>
    </source>
</evidence>
<dbReference type="Proteomes" id="UP000808914">
    <property type="component" value="Unassembled WGS sequence"/>
</dbReference>
<organism evidence="3 4">
    <name type="scientific">Scopulibacillus daqui</name>
    <dbReference type="NCBI Taxonomy" id="1469162"/>
    <lineage>
        <taxon>Bacteria</taxon>
        <taxon>Bacillati</taxon>
        <taxon>Bacillota</taxon>
        <taxon>Bacilli</taxon>
        <taxon>Bacillales</taxon>
        <taxon>Sporolactobacillaceae</taxon>
        <taxon>Scopulibacillus</taxon>
    </lineage>
</organism>
<evidence type="ECO:0000256" key="2">
    <source>
        <dbReference type="HAMAP-Rule" id="MF_00489"/>
    </source>
</evidence>
<keyword evidence="4" id="KW-1185">Reference proteome</keyword>
<gene>
    <name evidence="3" type="ORF">JOD45_002008</name>
</gene>
<comment type="caution">
    <text evidence="3">The sequence shown here is derived from an EMBL/GenBank/DDBJ whole genome shotgun (WGS) entry which is preliminary data.</text>
</comment>
<dbReference type="HAMAP" id="MF_00489">
    <property type="entry name" value="UPF0178"/>
    <property type="match status" value="1"/>
</dbReference>
<sequence length="149" mass="16975">MLKKRRLFVDADACPVKKEIEQVAAHYPVSLIFVASYSHYSIDSAPGWIYVDPDKEAADIYIVNHAEEGDIVVTQDMGLSSLLTHKHVYVLTPGGNLVKEKDMPNILHRRYMSYKQLAQGNRIKGPKPFSLKDRQRFCRSLENLLSQLS</sequence>
<name>A0ABS2Q0H5_9BACL</name>
<dbReference type="PANTHER" id="PTHR35146">
    <property type="entry name" value="UPF0178 PROTEIN YAII"/>
    <property type="match status" value="1"/>
</dbReference>
<proteinExistence type="inferred from homology"/>
<comment type="similarity">
    <text evidence="1 2">Belongs to the UPF0178 family.</text>
</comment>